<reference evidence="2" key="1">
    <citation type="submission" date="2015-12" db="EMBL/GenBank/DDBJ databases">
        <title>Gene expression during late stages of embryo sac development: a critical building block for successful pollen-pistil interactions.</title>
        <authorList>
            <person name="Liu Y."/>
            <person name="Joly V."/>
            <person name="Sabar M."/>
            <person name="Matton D.P."/>
        </authorList>
    </citation>
    <scope>NUCLEOTIDE SEQUENCE</scope>
</reference>
<proteinExistence type="predicted"/>
<accession>A0A0V0GM65</accession>
<keyword evidence="1" id="KW-0472">Membrane</keyword>
<sequence length="84" mass="9517">MDVSWSKDISPMLLHPKILLFQCYVQWIQPAIRLMSFNSIKNLMHILFQISIGVTLSSIVYLISVLLCEQSFSSCVAIPSTKSL</sequence>
<keyword evidence="1" id="KW-1133">Transmembrane helix</keyword>
<dbReference type="AlphaFoldDB" id="A0A0V0GM65"/>
<name>A0A0V0GM65_SOLCH</name>
<feature type="transmembrane region" description="Helical" evidence="1">
    <location>
        <begin position="43"/>
        <end position="67"/>
    </location>
</feature>
<dbReference type="EMBL" id="GEDG01035932">
    <property type="protein sequence ID" value="JAP08970.1"/>
    <property type="molecule type" value="Transcribed_RNA"/>
</dbReference>
<protein>
    <submittedName>
        <fullName evidence="2">Putative ovule protein</fullName>
    </submittedName>
</protein>
<organism evidence="2">
    <name type="scientific">Solanum chacoense</name>
    <name type="common">Chaco potato</name>
    <dbReference type="NCBI Taxonomy" id="4108"/>
    <lineage>
        <taxon>Eukaryota</taxon>
        <taxon>Viridiplantae</taxon>
        <taxon>Streptophyta</taxon>
        <taxon>Embryophyta</taxon>
        <taxon>Tracheophyta</taxon>
        <taxon>Spermatophyta</taxon>
        <taxon>Magnoliopsida</taxon>
        <taxon>eudicotyledons</taxon>
        <taxon>Gunneridae</taxon>
        <taxon>Pentapetalae</taxon>
        <taxon>asterids</taxon>
        <taxon>lamiids</taxon>
        <taxon>Solanales</taxon>
        <taxon>Solanaceae</taxon>
        <taxon>Solanoideae</taxon>
        <taxon>Solaneae</taxon>
        <taxon>Solanum</taxon>
    </lineage>
</organism>
<evidence type="ECO:0000256" key="1">
    <source>
        <dbReference type="SAM" id="Phobius"/>
    </source>
</evidence>
<keyword evidence="1" id="KW-0812">Transmembrane</keyword>
<evidence type="ECO:0000313" key="2">
    <source>
        <dbReference type="EMBL" id="JAP08970.1"/>
    </source>
</evidence>